<accession>A0A3B4B6T2</accession>
<name>A0A3B4B6T2_9GOBI</name>
<dbReference type="GO" id="GO:0061630">
    <property type="term" value="F:ubiquitin protein ligase activity"/>
    <property type="evidence" value="ECO:0007669"/>
    <property type="project" value="InterPro"/>
</dbReference>
<evidence type="ECO:0000313" key="1">
    <source>
        <dbReference type="Ensembl" id="ENSPMGP00000024254.1"/>
    </source>
</evidence>
<dbReference type="STRING" id="409849.ENSPMGP00000024254"/>
<dbReference type="PANTHER" id="PTHR13513">
    <property type="entry name" value="E3 UBIQUITIN-PROTEIN LIGASE UBR7"/>
    <property type="match status" value="1"/>
</dbReference>
<dbReference type="InterPro" id="IPR013083">
    <property type="entry name" value="Znf_RING/FYVE/PHD"/>
</dbReference>
<dbReference type="Ensembl" id="ENSPMGT00000025844.1">
    <property type="protein sequence ID" value="ENSPMGP00000024254.1"/>
    <property type="gene ID" value="ENSPMGG00000019620.1"/>
</dbReference>
<evidence type="ECO:0000313" key="2">
    <source>
        <dbReference type="Proteomes" id="UP000261520"/>
    </source>
</evidence>
<dbReference type="Gene3D" id="3.30.40.10">
    <property type="entry name" value="Zinc/RING finger domain, C3HC4 (zinc finger)"/>
    <property type="match status" value="1"/>
</dbReference>
<dbReference type="AlphaFoldDB" id="A0A3B4B6T2"/>
<dbReference type="InterPro" id="IPR040204">
    <property type="entry name" value="UBR7"/>
</dbReference>
<proteinExistence type="predicted"/>
<dbReference type="SUPFAM" id="SSF57903">
    <property type="entry name" value="FYVE/PHD zinc finger"/>
    <property type="match status" value="1"/>
</dbReference>
<dbReference type="GO" id="GO:0008270">
    <property type="term" value="F:zinc ion binding"/>
    <property type="evidence" value="ECO:0007669"/>
    <property type="project" value="InterPro"/>
</dbReference>
<sequence length="262" mass="30192">RNFRCDCGNSKFGEFKCQLIPSKDAENVKNEYNHNFHGSYCTCDRLYPDPDGQDTDEMIQCVICEDWYHSGHLGCIVVEPEELQEMVCEGCMNKAPFLWTYATHFAVISKGEVCCQIKEEISGSSVHKPAKTVDCRLKELEAQAVQRPREGAVFWPYDWRTQLCTCTSCKRAYVSAQVQFLMDPSDTLVAYENRGLEEPFGQNPLLAWTDSMDRVQQLEVIYGEWNEEHGTRASVHCGLFRQCFEELQERVIKRRRTNAGNQ</sequence>
<dbReference type="GO" id="GO:0005737">
    <property type="term" value="C:cytoplasm"/>
    <property type="evidence" value="ECO:0007669"/>
    <property type="project" value="TreeGrafter"/>
</dbReference>
<reference evidence="1" key="1">
    <citation type="submission" date="2025-08" db="UniProtKB">
        <authorList>
            <consortium name="Ensembl"/>
        </authorList>
    </citation>
    <scope>IDENTIFICATION</scope>
</reference>
<reference evidence="1" key="2">
    <citation type="submission" date="2025-09" db="UniProtKB">
        <authorList>
            <consortium name="Ensembl"/>
        </authorList>
    </citation>
    <scope>IDENTIFICATION</scope>
</reference>
<dbReference type="PANTHER" id="PTHR13513:SF10">
    <property type="entry name" value="E3 UBIQUITIN-PROTEIN LIGASE UBR7"/>
    <property type="match status" value="1"/>
</dbReference>
<dbReference type="Proteomes" id="UP000261520">
    <property type="component" value="Unplaced"/>
</dbReference>
<dbReference type="InterPro" id="IPR011011">
    <property type="entry name" value="Znf_FYVE_PHD"/>
</dbReference>
<keyword evidence="2" id="KW-1185">Reference proteome</keyword>
<organism evidence="1 2">
    <name type="scientific">Periophthalmus magnuspinnatus</name>
    <dbReference type="NCBI Taxonomy" id="409849"/>
    <lineage>
        <taxon>Eukaryota</taxon>
        <taxon>Metazoa</taxon>
        <taxon>Chordata</taxon>
        <taxon>Craniata</taxon>
        <taxon>Vertebrata</taxon>
        <taxon>Euteleostomi</taxon>
        <taxon>Actinopterygii</taxon>
        <taxon>Neopterygii</taxon>
        <taxon>Teleostei</taxon>
        <taxon>Neoteleostei</taxon>
        <taxon>Acanthomorphata</taxon>
        <taxon>Gobiaria</taxon>
        <taxon>Gobiiformes</taxon>
        <taxon>Gobioidei</taxon>
        <taxon>Gobiidae</taxon>
        <taxon>Oxudercinae</taxon>
        <taxon>Periophthalmus</taxon>
    </lineage>
</organism>
<dbReference type="CDD" id="cd15542">
    <property type="entry name" value="PHD_UBR7"/>
    <property type="match status" value="1"/>
</dbReference>
<protein>
    <recommendedName>
        <fullName evidence="3">UBR-type domain-containing protein</fullName>
    </recommendedName>
</protein>
<evidence type="ECO:0008006" key="3">
    <source>
        <dbReference type="Google" id="ProtNLM"/>
    </source>
</evidence>